<evidence type="ECO:0000313" key="3">
    <source>
        <dbReference type="Proteomes" id="UP001642464"/>
    </source>
</evidence>
<dbReference type="Proteomes" id="UP001642464">
    <property type="component" value="Unassembled WGS sequence"/>
</dbReference>
<feature type="non-terminal residue" evidence="2">
    <location>
        <position position="318"/>
    </location>
</feature>
<keyword evidence="3" id="KW-1185">Reference proteome</keyword>
<feature type="chain" id="PRO_5047396556" evidence="1">
    <location>
        <begin position="27"/>
        <end position="318"/>
    </location>
</feature>
<sequence>MGRCRTLAWMLVVLGVCAGSTGAALAAPIDDARARVMASFTQKPEARIALDPAIVEGPWEPVPFDQSAYTFTFAEMKARWPEFMRGLRIPYPTADYLRERYQRFPALMHELGYQDDDWEMHSLNVQEVWQAFFRGDFRKARDLGIEYGGYAQVPGVFAQILQAIYLAKTHEKKQMLLQDDEPVPVMLANGYAPLVINAANEALAIQPDHPLVLAMNAVFDANVIRRVGKTAGRIALGAEPVNASELLDRSLAEVDDMAITQYEFANSLLYIDQRSATEQALTHLQKAATLKGSFSMEVLDAMYAQKRLAEVKALHDSG</sequence>
<comment type="caution">
    <text evidence="2">The sequence shown here is derived from an EMBL/GenBank/DDBJ whole genome shotgun (WGS) entry which is preliminary data.</text>
</comment>
<name>A0ABP0P3J8_9DINO</name>
<gene>
    <name evidence="2" type="ORF">SCF082_LOCUS35021</name>
</gene>
<evidence type="ECO:0000313" key="2">
    <source>
        <dbReference type="EMBL" id="CAK9070349.1"/>
    </source>
</evidence>
<keyword evidence="1" id="KW-0732">Signal</keyword>
<organism evidence="2 3">
    <name type="scientific">Durusdinium trenchii</name>
    <dbReference type="NCBI Taxonomy" id="1381693"/>
    <lineage>
        <taxon>Eukaryota</taxon>
        <taxon>Sar</taxon>
        <taxon>Alveolata</taxon>
        <taxon>Dinophyceae</taxon>
        <taxon>Suessiales</taxon>
        <taxon>Symbiodiniaceae</taxon>
        <taxon>Durusdinium</taxon>
    </lineage>
</organism>
<dbReference type="EMBL" id="CAXAMM010032827">
    <property type="protein sequence ID" value="CAK9070349.1"/>
    <property type="molecule type" value="Genomic_DNA"/>
</dbReference>
<accession>A0ABP0P3J8</accession>
<reference evidence="2 3" key="1">
    <citation type="submission" date="2024-02" db="EMBL/GenBank/DDBJ databases">
        <authorList>
            <person name="Chen Y."/>
            <person name="Shah S."/>
            <person name="Dougan E. K."/>
            <person name="Thang M."/>
            <person name="Chan C."/>
        </authorList>
    </citation>
    <scope>NUCLEOTIDE SEQUENCE [LARGE SCALE GENOMIC DNA]</scope>
</reference>
<protein>
    <submittedName>
        <fullName evidence="2">Uncharacterized protein</fullName>
    </submittedName>
</protein>
<proteinExistence type="predicted"/>
<evidence type="ECO:0000256" key="1">
    <source>
        <dbReference type="SAM" id="SignalP"/>
    </source>
</evidence>
<feature type="signal peptide" evidence="1">
    <location>
        <begin position="1"/>
        <end position="26"/>
    </location>
</feature>